<dbReference type="Gene3D" id="6.10.250.3200">
    <property type="match status" value="1"/>
</dbReference>
<dbReference type="GO" id="GO:0007165">
    <property type="term" value="P:signal transduction"/>
    <property type="evidence" value="ECO:0007669"/>
    <property type="project" value="UniProtKB-KW"/>
</dbReference>
<dbReference type="InterPro" id="IPR000700">
    <property type="entry name" value="PAS-assoc_C"/>
</dbReference>
<accession>A0A8E2I2Q7</accession>
<dbReference type="RefSeq" id="WP_071975424.1">
    <property type="nucleotide sequence ID" value="NZ_CP065424.1"/>
</dbReference>
<feature type="domain" description="Methyl-accepting transducer" evidence="3">
    <location>
        <begin position="150"/>
        <end position="272"/>
    </location>
</feature>
<sequence>MNISSIKNQSKQILDNVAVLSALEINLAMVEFNMKGEVIWVNDNFAQTLGYQPYEMIHMKHKQFCTLEFSTSKEYEELWEKLSKGEKFQGKIERVGKTGNRLWLEATYVPILDEKGQVEAVLKIATNITERENKTTEIVSKLKVMPENLVNKVMANSQENMKALQSLKSQTELISEVSRLIHKISSQTNMLALNAAIEAARAGEYGRGFKVVSDEVRKLSGQVDDAIKMVNENVENISNEVIKVSEITHNLEDIVVTTQLEFNQIMQELEDM</sequence>
<dbReference type="Pfam" id="PF13426">
    <property type="entry name" value="PAS_9"/>
    <property type="match status" value="1"/>
</dbReference>
<proteinExistence type="predicted"/>
<dbReference type="InterPro" id="IPR004089">
    <property type="entry name" value="MCPsignal_dom"/>
</dbReference>
<keyword evidence="6" id="KW-1185">Reference proteome</keyword>
<comment type="caution">
    <text evidence="5">The sequence shown here is derived from an EMBL/GenBank/DDBJ whole genome shotgun (WGS) entry which is preliminary data.</text>
</comment>
<organism evidence="5 6">
    <name type="scientific">Heyndrickxia oleronia</name>
    <dbReference type="NCBI Taxonomy" id="38875"/>
    <lineage>
        <taxon>Bacteria</taxon>
        <taxon>Bacillati</taxon>
        <taxon>Bacillota</taxon>
        <taxon>Bacilli</taxon>
        <taxon>Bacillales</taxon>
        <taxon>Bacillaceae</taxon>
        <taxon>Heyndrickxia</taxon>
    </lineage>
</organism>
<dbReference type="PANTHER" id="PTHR32089:SF112">
    <property type="entry name" value="LYSOZYME-LIKE PROTEIN-RELATED"/>
    <property type="match status" value="1"/>
</dbReference>
<dbReference type="Proteomes" id="UP000189761">
    <property type="component" value="Unassembled WGS sequence"/>
</dbReference>
<evidence type="ECO:0000256" key="1">
    <source>
        <dbReference type="ARBA" id="ARBA00023224"/>
    </source>
</evidence>
<evidence type="ECO:0000256" key="2">
    <source>
        <dbReference type="PROSITE-ProRule" id="PRU00284"/>
    </source>
</evidence>
<dbReference type="Gene3D" id="3.30.450.20">
    <property type="entry name" value="PAS domain"/>
    <property type="match status" value="1"/>
</dbReference>
<dbReference type="InterPro" id="IPR001610">
    <property type="entry name" value="PAC"/>
</dbReference>
<gene>
    <name evidence="5" type="ORF">BWZ43_25080</name>
</gene>
<dbReference type="Pfam" id="PF00015">
    <property type="entry name" value="MCPsignal"/>
    <property type="match status" value="1"/>
</dbReference>
<dbReference type="SMART" id="SM00086">
    <property type="entry name" value="PAC"/>
    <property type="match status" value="1"/>
</dbReference>
<keyword evidence="1 2" id="KW-0807">Transducer</keyword>
<feature type="domain" description="PAC" evidence="4">
    <location>
        <begin position="86"/>
        <end position="140"/>
    </location>
</feature>
<name>A0A8E2I2Q7_9BACI</name>
<dbReference type="InterPro" id="IPR000014">
    <property type="entry name" value="PAS"/>
</dbReference>
<dbReference type="CDD" id="cd00130">
    <property type="entry name" value="PAS"/>
    <property type="match status" value="1"/>
</dbReference>
<protein>
    <submittedName>
        <fullName evidence="5">Chemotaxis protein</fullName>
    </submittedName>
</protein>
<evidence type="ECO:0000259" key="3">
    <source>
        <dbReference type="PROSITE" id="PS50111"/>
    </source>
</evidence>
<dbReference type="NCBIfam" id="TIGR00229">
    <property type="entry name" value="sensory_box"/>
    <property type="match status" value="1"/>
</dbReference>
<dbReference type="PROSITE" id="PS50111">
    <property type="entry name" value="CHEMOTAXIS_TRANSDUC_2"/>
    <property type="match status" value="1"/>
</dbReference>
<dbReference type="AlphaFoldDB" id="A0A8E2I2Q7"/>
<dbReference type="InterPro" id="IPR035965">
    <property type="entry name" value="PAS-like_dom_sf"/>
</dbReference>
<reference evidence="5 6" key="1">
    <citation type="submission" date="2017-01" db="EMBL/GenBank/DDBJ databases">
        <title>Draft genome sequence of Bacillus oleronius.</title>
        <authorList>
            <person name="Allam M."/>
        </authorList>
    </citation>
    <scope>NUCLEOTIDE SEQUENCE [LARGE SCALE GENOMIC DNA]</scope>
    <source>
        <strain evidence="5 6">DSM 9356</strain>
    </source>
</reference>
<dbReference type="EMBL" id="MTLA01000501">
    <property type="protein sequence ID" value="OOP65366.1"/>
    <property type="molecule type" value="Genomic_DNA"/>
</dbReference>
<dbReference type="SUPFAM" id="SSF55785">
    <property type="entry name" value="PYP-like sensor domain (PAS domain)"/>
    <property type="match status" value="1"/>
</dbReference>
<evidence type="ECO:0000313" key="5">
    <source>
        <dbReference type="EMBL" id="OOP65366.1"/>
    </source>
</evidence>
<evidence type="ECO:0000259" key="4">
    <source>
        <dbReference type="PROSITE" id="PS50113"/>
    </source>
</evidence>
<evidence type="ECO:0000313" key="6">
    <source>
        <dbReference type="Proteomes" id="UP000189761"/>
    </source>
</evidence>
<dbReference type="SMART" id="SM00283">
    <property type="entry name" value="MA"/>
    <property type="match status" value="1"/>
</dbReference>
<dbReference type="PROSITE" id="PS50113">
    <property type="entry name" value="PAC"/>
    <property type="match status" value="1"/>
</dbReference>
<dbReference type="GO" id="GO:0016020">
    <property type="term" value="C:membrane"/>
    <property type="evidence" value="ECO:0007669"/>
    <property type="project" value="InterPro"/>
</dbReference>
<dbReference type="PANTHER" id="PTHR32089">
    <property type="entry name" value="METHYL-ACCEPTING CHEMOTAXIS PROTEIN MCPB"/>
    <property type="match status" value="1"/>
</dbReference>
<dbReference type="SUPFAM" id="SSF58104">
    <property type="entry name" value="Methyl-accepting chemotaxis protein (MCP) signaling domain"/>
    <property type="match status" value="1"/>
</dbReference>